<evidence type="ECO:0000313" key="2">
    <source>
        <dbReference type="Proteomes" id="UP000785783"/>
    </source>
</evidence>
<sequence>MTADNWRDIPQTKPARGFQGRTVGNVLGRIIAPTLKKRGFRQIDILAHWPMIVGPQLAALSCPERISRSGRLSPDGGAVLTVKVEGAMALEVQHMAPLILERINQHYGSGAITRLNIVQGPLPLDYLQAQKARQTPLSDDELAEAEAALDGFESSRLKHALARLGARVRRKSR</sequence>
<dbReference type="PIRSF" id="PIRSF032064">
    <property type="entry name" value="UCP032064"/>
    <property type="match status" value="1"/>
</dbReference>
<comment type="caution">
    <text evidence="1">The sequence shown here is derived from an EMBL/GenBank/DDBJ whole genome shotgun (WGS) entry which is preliminary data.</text>
</comment>
<dbReference type="Proteomes" id="UP000785783">
    <property type="component" value="Unassembled WGS sequence"/>
</dbReference>
<name>A0A937HGH0_9PROT</name>
<evidence type="ECO:0000313" key="1">
    <source>
        <dbReference type="EMBL" id="MBL6761222.1"/>
    </source>
</evidence>
<organism evidence="1 2">
    <name type="scientific">PS1 clade bacterium</name>
    <dbReference type="NCBI Taxonomy" id="2175152"/>
    <lineage>
        <taxon>Bacteria</taxon>
        <taxon>Pseudomonadati</taxon>
        <taxon>Pseudomonadota</taxon>
        <taxon>Alphaproteobacteria</taxon>
        <taxon>PS1 clade</taxon>
    </lineage>
</organism>
<gene>
    <name evidence="1" type="ORF">ISQ19_00820</name>
</gene>
<proteinExistence type="predicted"/>
<accession>A0A937HGH0</accession>
<dbReference type="AlphaFoldDB" id="A0A937HGH0"/>
<dbReference type="InterPro" id="IPR010593">
    <property type="entry name" value="DUF1159"/>
</dbReference>
<reference evidence="1" key="1">
    <citation type="submission" date="2020-10" db="EMBL/GenBank/DDBJ databases">
        <title>Microbiome of the Black Sea water column analyzed by genome centric metagenomics.</title>
        <authorList>
            <person name="Cabello-Yeves P.J."/>
            <person name="Callieri C."/>
            <person name="Picazo A."/>
            <person name="Mehrshad M."/>
            <person name="Haro-Moreno J.M."/>
            <person name="Roda-Garcia J."/>
            <person name="Dzembekova N."/>
            <person name="Slabakova V."/>
            <person name="Slabakova N."/>
            <person name="Moncheva S."/>
            <person name="Rodriguez-Valera F."/>
        </authorList>
    </citation>
    <scope>NUCLEOTIDE SEQUENCE</scope>
    <source>
        <strain evidence="1">BS307-5m-G5</strain>
    </source>
</reference>
<dbReference type="EMBL" id="JADHOK010000005">
    <property type="protein sequence ID" value="MBL6761222.1"/>
    <property type="molecule type" value="Genomic_DNA"/>
</dbReference>
<dbReference type="Pfam" id="PF05258">
    <property type="entry name" value="DciA"/>
    <property type="match status" value="1"/>
</dbReference>
<protein>
    <submittedName>
        <fullName evidence="1">DUF721 domain-containing protein</fullName>
    </submittedName>
</protein>
<dbReference type="InterPro" id="IPR007922">
    <property type="entry name" value="DciA-like"/>
</dbReference>